<evidence type="ECO:0000313" key="2">
    <source>
        <dbReference type="Proteomes" id="UP000231658"/>
    </source>
</evidence>
<gene>
    <name evidence="1" type="ORF">MTBPR1_100043</name>
</gene>
<reference evidence="1 2" key="1">
    <citation type="submission" date="2016-07" db="EMBL/GenBank/DDBJ databases">
        <authorList>
            <person name="Lefevre C.T."/>
        </authorList>
    </citation>
    <scope>NUCLEOTIDE SEQUENCE [LARGE SCALE GENOMIC DNA]</scope>
    <source>
        <strain evidence="1">PR1</strain>
    </source>
</reference>
<sequence length="118" mass="12446">MASLFKVDALQKADGSPVDLTGQSAAKVLCHYNQITPTIKGSVNISSVTDEGTGITRYNFTNSMASANEMYPAFGSGANESNFSSDFAVSNVQVKTKDSSGTSQDQHRHSFLCAGDLA</sequence>
<name>A0A1C3RDT6_9PROT</name>
<dbReference type="STRING" id="1867952.MTBPR1_100043"/>
<dbReference type="RefSeq" id="WP_069186121.1">
    <property type="nucleotide sequence ID" value="NZ_FLYE01000002.1"/>
</dbReference>
<keyword evidence="2" id="KW-1185">Reference proteome</keyword>
<dbReference type="AlphaFoldDB" id="A0A1C3RDT6"/>
<dbReference type="EMBL" id="FLYE01000002">
    <property type="protein sequence ID" value="SCA55402.1"/>
    <property type="molecule type" value="Genomic_DNA"/>
</dbReference>
<dbReference type="OrthoDB" id="9975750at2"/>
<proteinExistence type="predicted"/>
<organism evidence="1 2">
    <name type="scientific">Candidatus Terasakiella magnetica</name>
    <dbReference type="NCBI Taxonomy" id="1867952"/>
    <lineage>
        <taxon>Bacteria</taxon>
        <taxon>Pseudomonadati</taxon>
        <taxon>Pseudomonadota</taxon>
        <taxon>Alphaproteobacteria</taxon>
        <taxon>Rhodospirillales</taxon>
        <taxon>Terasakiellaceae</taxon>
        <taxon>Terasakiella</taxon>
    </lineage>
</organism>
<protein>
    <submittedName>
        <fullName evidence="1">Uncharacterized protein</fullName>
    </submittedName>
</protein>
<dbReference type="Proteomes" id="UP000231658">
    <property type="component" value="Unassembled WGS sequence"/>
</dbReference>
<evidence type="ECO:0000313" key="1">
    <source>
        <dbReference type="EMBL" id="SCA55402.1"/>
    </source>
</evidence>
<accession>A0A1C3RDT6</accession>